<organism evidence="1 2">
    <name type="scientific">Pleurotus ostreatus</name>
    <name type="common">Oyster mushroom</name>
    <name type="synonym">White-rot fungus</name>
    <dbReference type="NCBI Taxonomy" id="5322"/>
    <lineage>
        <taxon>Eukaryota</taxon>
        <taxon>Fungi</taxon>
        <taxon>Dikarya</taxon>
        <taxon>Basidiomycota</taxon>
        <taxon>Agaricomycotina</taxon>
        <taxon>Agaricomycetes</taxon>
        <taxon>Agaricomycetidae</taxon>
        <taxon>Agaricales</taxon>
        <taxon>Pleurotineae</taxon>
        <taxon>Pleurotaceae</taxon>
        <taxon>Pleurotus</taxon>
    </lineage>
</organism>
<dbReference type="EMBL" id="JACETU010000006">
    <property type="protein sequence ID" value="KAF7426589.1"/>
    <property type="molecule type" value="Genomic_DNA"/>
</dbReference>
<evidence type="ECO:0000313" key="1">
    <source>
        <dbReference type="EMBL" id="KAF7426589.1"/>
    </source>
</evidence>
<evidence type="ECO:0000313" key="2">
    <source>
        <dbReference type="Proteomes" id="UP000623687"/>
    </source>
</evidence>
<protein>
    <submittedName>
        <fullName evidence="1">Uncharacterized protein</fullName>
    </submittedName>
</protein>
<keyword evidence="2" id="KW-1185">Reference proteome</keyword>
<dbReference type="RefSeq" id="XP_036629893.1">
    <property type="nucleotide sequence ID" value="XM_036778465.1"/>
</dbReference>
<sequence>MRRTRPLTWQTPLLKTYQLGTGRKGRVLTLGFWPRRKPRTLAGLDLELIPPAALIVLENPSSSESSSA</sequence>
<gene>
    <name evidence="1" type="ORF">PC9H_008958</name>
</gene>
<dbReference type="GeneID" id="59378776"/>
<reference evidence="1" key="1">
    <citation type="submission" date="2019-07" db="EMBL/GenBank/DDBJ databases">
        <authorList>
            <person name="Palmer J.M."/>
        </authorList>
    </citation>
    <scope>NUCLEOTIDE SEQUENCE</scope>
    <source>
        <strain evidence="1">PC9</strain>
    </source>
</reference>
<accession>A0A8H6ZSA9</accession>
<proteinExistence type="predicted"/>
<dbReference type="AlphaFoldDB" id="A0A8H6ZSA9"/>
<name>A0A8H6ZSA9_PLEOS</name>
<dbReference type="VEuPathDB" id="FungiDB:PC9H_008958"/>
<dbReference type="Proteomes" id="UP000623687">
    <property type="component" value="Unassembled WGS sequence"/>
</dbReference>
<comment type="caution">
    <text evidence="1">The sequence shown here is derived from an EMBL/GenBank/DDBJ whole genome shotgun (WGS) entry which is preliminary data.</text>
</comment>